<reference evidence="11 12" key="1">
    <citation type="submission" date="2021-05" db="EMBL/GenBank/DDBJ databases">
        <title>Complete genome of Nocardioides aquaticus KCTC 9944T isolated from meromictic and hypersaline Ekho Lake, Antarctica.</title>
        <authorList>
            <person name="Hwang K."/>
            <person name="Kim K.M."/>
            <person name="Choe H."/>
        </authorList>
    </citation>
    <scope>NUCLEOTIDE SEQUENCE [LARGE SCALE GENOMIC DNA]</scope>
    <source>
        <strain evidence="11 12">KCTC 9944</strain>
    </source>
</reference>
<keyword evidence="4 7" id="KW-0238">DNA-binding</keyword>
<name>A0ABX8EIK3_9ACTN</name>
<feature type="DNA-binding region" description="OmpR/PhoB-type" evidence="7">
    <location>
        <begin position="143"/>
        <end position="239"/>
    </location>
</feature>
<dbReference type="PROSITE" id="PS50110">
    <property type="entry name" value="RESPONSE_REGULATORY"/>
    <property type="match status" value="1"/>
</dbReference>
<keyword evidence="2" id="KW-0902">Two-component regulatory system</keyword>
<keyword evidence="1 6" id="KW-0597">Phosphoprotein</keyword>
<dbReference type="Pfam" id="PF00072">
    <property type="entry name" value="Response_reg"/>
    <property type="match status" value="1"/>
</dbReference>
<dbReference type="EMBL" id="CP075371">
    <property type="protein sequence ID" value="QVT79927.1"/>
    <property type="molecule type" value="Genomic_DNA"/>
</dbReference>
<keyword evidence="3" id="KW-0805">Transcription regulation</keyword>
<dbReference type="CDD" id="cd00383">
    <property type="entry name" value="trans_reg_C"/>
    <property type="match status" value="1"/>
</dbReference>
<accession>A0ABX8EIK3</accession>
<dbReference type="InterPro" id="IPR039420">
    <property type="entry name" value="WalR-like"/>
</dbReference>
<dbReference type="InterPro" id="IPR001867">
    <property type="entry name" value="OmpR/PhoB-type_DNA-bd"/>
</dbReference>
<feature type="region of interest" description="Disordered" evidence="8">
    <location>
        <begin position="1"/>
        <end position="21"/>
    </location>
</feature>
<dbReference type="PANTHER" id="PTHR48111:SF1">
    <property type="entry name" value="TWO-COMPONENT RESPONSE REGULATOR ORR33"/>
    <property type="match status" value="1"/>
</dbReference>
<protein>
    <submittedName>
        <fullName evidence="11">Response regulator MprA</fullName>
    </submittedName>
</protein>
<sequence>MPSSPLPPSTTTRSTARDGTGPRILVVEDDDAIRVALERSFVGAGYAVRGVPDGEELEREVTGFSPALVVLDWMLPGRDGPALVEVVRRRSSAAIVMLTAREAVEDRLRGFDVGVDDYLAKPFVVEELLARVRVVLRRTGALSTTVTVDDLEVDEGAGRATRGGHDLPLTATEFRLVAFLAQHRDRVLSNAQILSQVWGYEEYADNLVQVHLSALRRKMEAHGPRLIHTERGLGYVMRAPRG</sequence>
<dbReference type="RefSeq" id="WP_246535488.1">
    <property type="nucleotide sequence ID" value="NZ_BAAAHS010000044.1"/>
</dbReference>
<evidence type="ECO:0000256" key="7">
    <source>
        <dbReference type="PROSITE-ProRule" id="PRU01091"/>
    </source>
</evidence>
<feature type="domain" description="Response regulatory" evidence="9">
    <location>
        <begin position="23"/>
        <end position="136"/>
    </location>
</feature>
<proteinExistence type="predicted"/>
<evidence type="ECO:0000256" key="2">
    <source>
        <dbReference type="ARBA" id="ARBA00023012"/>
    </source>
</evidence>
<evidence type="ECO:0000256" key="4">
    <source>
        <dbReference type="ARBA" id="ARBA00023125"/>
    </source>
</evidence>
<evidence type="ECO:0000256" key="8">
    <source>
        <dbReference type="SAM" id="MobiDB-lite"/>
    </source>
</evidence>
<evidence type="ECO:0000259" key="9">
    <source>
        <dbReference type="PROSITE" id="PS50110"/>
    </source>
</evidence>
<evidence type="ECO:0000259" key="10">
    <source>
        <dbReference type="PROSITE" id="PS51755"/>
    </source>
</evidence>
<dbReference type="PROSITE" id="PS51755">
    <property type="entry name" value="OMPR_PHOB"/>
    <property type="match status" value="1"/>
</dbReference>
<dbReference type="SMART" id="SM00448">
    <property type="entry name" value="REC"/>
    <property type="match status" value="1"/>
</dbReference>
<evidence type="ECO:0000256" key="5">
    <source>
        <dbReference type="ARBA" id="ARBA00023163"/>
    </source>
</evidence>
<evidence type="ECO:0000256" key="1">
    <source>
        <dbReference type="ARBA" id="ARBA00022553"/>
    </source>
</evidence>
<evidence type="ECO:0000313" key="11">
    <source>
        <dbReference type="EMBL" id="QVT79927.1"/>
    </source>
</evidence>
<evidence type="ECO:0000256" key="6">
    <source>
        <dbReference type="PROSITE-ProRule" id="PRU00169"/>
    </source>
</evidence>
<keyword evidence="5" id="KW-0804">Transcription</keyword>
<evidence type="ECO:0000256" key="3">
    <source>
        <dbReference type="ARBA" id="ARBA00023015"/>
    </source>
</evidence>
<organism evidence="11 12">
    <name type="scientific">Nocardioides aquaticus</name>
    <dbReference type="NCBI Taxonomy" id="160826"/>
    <lineage>
        <taxon>Bacteria</taxon>
        <taxon>Bacillati</taxon>
        <taxon>Actinomycetota</taxon>
        <taxon>Actinomycetes</taxon>
        <taxon>Propionibacteriales</taxon>
        <taxon>Nocardioidaceae</taxon>
        <taxon>Nocardioides</taxon>
    </lineage>
</organism>
<dbReference type="SMART" id="SM00862">
    <property type="entry name" value="Trans_reg_C"/>
    <property type="match status" value="1"/>
</dbReference>
<feature type="domain" description="OmpR/PhoB-type" evidence="10">
    <location>
        <begin position="143"/>
        <end position="239"/>
    </location>
</feature>
<gene>
    <name evidence="11" type="primary">mprA_1</name>
    <name evidence="11" type="ORF">ENKNEFLB_02317</name>
</gene>
<feature type="modified residue" description="4-aspartylphosphate" evidence="6">
    <location>
        <position position="72"/>
    </location>
</feature>
<dbReference type="InterPro" id="IPR001789">
    <property type="entry name" value="Sig_transdc_resp-reg_receiver"/>
</dbReference>
<dbReference type="Pfam" id="PF00486">
    <property type="entry name" value="Trans_reg_C"/>
    <property type="match status" value="1"/>
</dbReference>
<dbReference type="Proteomes" id="UP000679307">
    <property type="component" value="Chromosome"/>
</dbReference>
<dbReference type="PANTHER" id="PTHR48111">
    <property type="entry name" value="REGULATOR OF RPOS"/>
    <property type="match status" value="1"/>
</dbReference>
<evidence type="ECO:0000313" key="12">
    <source>
        <dbReference type="Proteomes" id="UP000679307"/>
    </source>
</evidence>
<keyword evidence="12" id="KW-1185">Reference proteome</keyword>